<dbReference type="PROSITE" id="PS50853">
    <property type="entry name" value="FN3"/>
    <property type="match status" value="1"/>
</dbReference>
<dbReference type="SUPFAM" id="SSF49785">
    <property type="entry name" value="Galactose-binding domain-like"/>
    <property type="match status" value="2"/>
</dbReference>
<sequence>MPRNKMTGVIVMYTGSISNRSRSILLAWVLPLLMLWGMIYTPPAAEAAVTGYVTRSGNQLQLDGQPFRFSSANIYWLGLDENVPTNGTIDFPTNFRVDDALATAKEMGATVVRSHLVNSFGCAKCIMPTLGNYNEAAWQKVDYAIKAAGDQGIRLILPVIDMYNYYHGGKKTWTKWYGYPDDGVIYTGYEFFSDANIITAFKQHLSVMLNRVNTYTGVAYKNDPTILAWETGNELGWYDNPTQLKNWTQQIADYLKQQDTHHLVADGNYGIADAHLTISSIDMYSDHFYTWGDKGLSVPVLQTQANKVRNAGKVMFVGEYDWKSEQFGTLAAFHTAIENDSVIAGDMYWALFGHNDNYGYVQHPDGYTVHYPGDTTFMRTQAQQMRNHAYKMRGITTPPAHGIPGAPTITGSTTSSGKYVLSWRGSVPSDTYTVERSTASSSGPWTVACNQCVTDNQTPWTDAGSTAGAATWYRVKGHNLSGIAGAYSTVYAISGTQLQAPGSFTQSAPASGATSVNVIPSFTWGTATNAATYTIVVADNTSYSNPVINVSGLTSTSYTPSSVLANNKTYYWKVTAVNSTGSTNATNSGIAFTTVALPAPTSTVDTFDGYASDAALQAAYVKNASGNTFTMTREATTKDAGAYGAKIVYTVNTTTSYAGAVHTLGNANWTGNTSLNLWLKPDASNRTLTIQFKETNGELWETYYTLAGTTATTVSIPFTNFQHPGWYSGGNGVIDLGSIAESNLYINKGSGADGSGTIYVDSISLGNGSTPPPPTTVIIDNYESYGGSNPSVLAAYVRNTDGNAITPTLDGTNKSQGSYGLKLAYTMGTPNFAGVVHSISQNWSGKTGIQLWLKPDGSNRTLTIQFKEPNGEPWETTYTLSSTTSGTIQFPFTGFQHPPWYSGGNGTKDLGSISEFNLYVNQGSGGTGSSTIYVDDIQAY</sequence>
<dbReference type="Gene3D" id="2.60.40.10">
    <property type="entry name" value="Immunoglobulins"/>
    <property type="match status" value="2"/>
</dbReference>
<evidence type="ECO:0000313" key="9">
    <source>
        <dbReference type="EMBL" id="CAH1220685.1"/>
    </source>
</evidence>
<organism evidence="9 10">
    <name type="scientific">Paenibacillus allorhizoplanae</name>
    <dbReference type="NCBI Taxonomy" id="2905648"/>
    <lineage>
        <taxon>Bacteria</taxon>
        <taxon>Bacillati</taxon>
        <taxon>Bacillota</taxon>
        <taxon>Bacilli</taxon>
        <taxon>Bacillales</taxon>
        <taxon>Paenibacillaceae</taxon>
        <taxon>Paenibacillus</taxon>
    </lineage>
</organism>
<evidence type="ECO:0000256" key="4">
    <source>
        <dbReference type="ARBA" id="ARBA00022525"/>
    </source>
</evidence>
<evidence type="ECO:0000256" key="2">
    <source>
        <dbReference type="ARBA" id="ARBA00004613"/>
    </source>
</evidence>
<evidence type="ECO:0000256" key="3">
    <source>
        <dbReference type="ARBA" id="ARBA00012706"/>
    </source>
</evidence>
<evidence type="ECO:0000259" key="8">
    <source>
        <dbReference type="PROSITE" id="PS50853"/>
    </source>
</evidence>
<evidence type="ECO:0000256" key="5">
    <source>
        <dbReference type="ARBA" id="ARBA00022729"/>
    </source>
</evidence>
<comment type="caution">
    <text evidence="9">The sequence shown here is derived from an EMBL/GenBank/DDBJ whole genome shotgun (WGS) entry which is preliminary data.</text>
</comment>
<keyword evidence="5" id="KW-0732">Signal</keyword>
<dbReference type="SUPFAM" id="SSF51445">
    <property type="entry name" value="(Trans)glycosidases"/>
    <property type="match status" value="1"/>
</dbReference>
<dbReference type="PANTHER" id="PTHR31451">
    <property type="match status" value="1"/>
</dbReference>
<dbReference type="InterPro" id="IPR001547">
    <property type="entry name" value="Glyco_hydro_5"/>
</dbReference>
<dbReference type="EC" id="3.2.1.78" evidence="3"/>
<dbReference type="EMBL" id="CAKMMW010000019">
    <property type="protein sequence ID" value="CAH1220685.1"/>
    <property type="molecule type" value="Genomic_DNA"/>
</dbReference>
<comment type="catalytic activity">
    <reaction evidence="1">
        <text>Random hydrolysis of (1-&gt;4)-beta-D-mannosidic linkages in mannans, galactomannans and glucomannans.</text>
        <dbReference type="EC" id="3.2.1.78"/>
    </reaction>
</comment>
<dbReference type="InterPro" id="IPR005087">
    <property type="entry name" value="CBM11"/>
</dbReference>
<reference evidence="9" key="1">
    <citation type="submission" date="2022-01" db="EMBL/GenBank/DDBJ databases">
        <authorList>
            <person name="Criscuolo A."/>
        </authorList>
    </citation>
    <scope>NUCLEOTIDE SEQUENCE</scope>
    <source>
        <strain evidence="9">CIP111891</strain>
    </source>
</reference>
<dbReference type="Pfam" id="PF03425">
    <property type="entry name" value="CBM_11"/>
    <property type="match status" value="2"/>
</dbReference>
<proteinExistence type="predicted"/>
<comment type="subcellular location">
    <subcellularLocation>
        <location evidence="2">Secreted</location>
    </subcellularLocation>
</comment>
<keyword evidence="6" id="KW-0378">Hydrolase</keyword>
<gene>
    <name evidence="9" type="ORF">PAECIP111891_05083</name>
</gene>
<dbReference type="InterPro" id="IPR017853">
    <property type="entry name" value="GH"/>
</dbReference>
<evidence type="ECO:0000256" key="7">
    <source>
        <dbReference type="ARBA" id="ARBA00023295"/>
    </source>
</evidence>
<dbReference type="Gene3D" id="2.60.120.260">
    <property type="entry name" value="Galactose-binding domain-like"/>
    <property type="match status" value="2"/>
</dbReference>
<dbReference type="Proteomes" id="UP000838821">
    <property type="component" value="Unassembled WGS sequence"/>
</dbReference>
<keyword evidence="4" id="KW-0964">Secreted</keyword>
<dbReference type="InterPro" id="IPR008979">
    <property type="entry name" value="Galactose-bd-like_sf"/>
</dbReference>
<name>A0ABN8H490_9BACL</name>
<dbReference type="InterPro" id="IPR003961">
    <property type="entry name" value="FN3_dom"/>
</dbReference>
<accession>A0ABN8H490</accession>
<evidence type="ECO:0000256" key="6">
    <source>
        <dbReference type="ARBA" id="ARBA00022801"/>
    </source>
</evidence>
<feature type="domain" description="Fibronectin type-III" evidence="8">
    <location>
        <begin position="403"/>
        <end position="499"/>
    </location>
</feature>
<keyword evidence="10" id="KW-1185">Reference proteome</keyword>
<protein>
    <recommendedName>
        <fullName evidence="3">mannan endo-1,4-beta-mannosidase</fullName>
        <ecNumber evidence="3">3.2.1.78</ecNumber>
    </recommendedName>
</protein>
<evidence type="ECO:0000313" key="10">
    <source>
        <dbReference type="Proteomes" id="UP000838821"/>
    </source>
</evidence>
<dbReference type="InterPro" id="IPR045053">
    <property type="entry name" value="MAN-like"/>
</dbReference>
<dbReference type="Pfam" id="PF26410">
    <property type="entry name" value="GH5_mannosidase"/>
    <property type="match status" value="1"/>
</dbReference>
<evidence type="ECO:0000256" key="1">
    <source>
        <dbReference type="ARBA" id="ARBA00001678"/>
    </source>
</evidence>
<dbReference type="InterPro" id="IPR013783">
    <property type="entry name" value="Ig-like_fold"/>
</dbReference>
<keyword evidence="7" id="KW-0326">Glycosidase</keyword>
<dbReference type="PANTHER" id="PTHR31451:SF39">
    <property type="entry name" value="MANNAN ENDO-1,4-BETA-MANNOSIDASE 1"/>
    <property type="match status" value="1"/>
</dbReference>
<dbReference type="Gene3D" id="3.20.20.80">
    <property type="entry name" value="Glycosidases"/>
    <property type="match status" value="1"/>
</dbReference>